<evidence type="ECO:0000313" key="7">
    <source>
        <dbReference type="Proteomes" id="UP000005239"/>
    </source>
</evidence>
<dbReference type="PANTHER" id="PTHR22945">
    <property type="entry name" value="SERPENTINE RECEPTOR, CLASS D DELTA"/>
    <property type="match status" value="1"/>
</dbReference>
<dbReference type="EnsemblMetazoa" id="PPA40821.1">
    <property type="protein sequence ID" value="PPA40821.1"/>
    <property type="gene ID" value="WBGene00279190"/>
</dbReference>
<reference evidence="7" key="1">
    <citation type="journal article" date="2008" name="Nat. Genet.">
        <title>The Pristionchus pacificus genome provides a unique perspective on nematode lifestyle and parasitism.</title>
        <authorList>
            <person name="Dieterich C."/>
            <person name="Clifton S.W."/>
            <person name="Schuster L.N."/>
            <person name="Chinwalla A."/>
            <person name="Delehaunty K."/>
            <person name="Dinkelacker I."/>
            <person name="Fulton L."/>
            <person name="Fulton R."/>
            <person name="Godfrey J."/>
            <person name="Minx P."/>
            <person name="Mitreva M."/>
            <person name="Roeseler W."/>
            <person name="Tian H."/>
            <person name="Witte H."/>
            <person name="Yang S.P."/>
            <person name="Wilson R.K."/>
            <person name="Sommer R.J."/>
        </authorList>
    </citation>
    <scope>NUCLEOTIDE SEQUENCE [LARGE SCALE GENOMIC DNA]</scope>
    <source>
        <strain evidence="7">PS312</strain>
    </source>
</reference>
<dbReference type="SUPFAM" id="SSF81321">
    <property type="entry name" value="Family A G protein-coupled receptor-like"/>
    <property type="match status" value="1"/>
</dbReference>
<organism evidence="6 7">
    <name type="scientific">Pristionchus pacificus</name>
    <name type="common">Parasitic nematode worm</name>
    <dbReference type="NCBI Taxonomy" id="54126"/>
    <lineage>
        <taxon>Eukaryota</taxon>
        <taxon>Metazoa</taxon>
        <taxon>Ecdysozoa</taxon>
        <taxon>Nematoda</taxon>
        <taxon>Chromadorea</taxon>
        <taxon>Rhabditida</taxon>
        <taxon>Rhabditina</taxon>
        <taxon>Diplogasteromorpha</taxon>
        <taxon>Diplogasteroidea</taxon>
        <taxon>Neodiplogasteridae</taxon>
        <taxon>Pristionchus</taxon>
    </lineage>
</organism>
<dbReference type="GO" id="GO:0016020">
    <property type="term" value="C:membrane"/>
    <property type="evidence" value="ECO:0007669"/>
    <property type="project" value="UniProtKB-SubCell"/>
</dbReference>
<keyword evidence="3" id="KW-0812">Transmembrane</keyword>
<dbReference type="AlphaFoldDB" id="A0A2A6CNT8"/>
<evidence type="ECO:0000313" key="6">
    <source>
        <dbReference type="EnsemblMetazoa" id="PPA40821.1"/>
    </source>
</evidence>
<evidence type="ECO:0000256" key="2">
    <source>
        <dbReference type="ARBA" id="ARBA00009166"/>
    </source>
</evidence>
<gene>
    <name evidence="6" type="primary">WBGene00279190</name>
</gene>
<reference evidence="6" key="2">
    <citation type="submission" date="2022-06" db="UniProtKB">
        <authorList>
            <consortium name="EnsemblMetazoa"/>
        </authorList>
    </citation>
    <scope>IDENTIFICATION</scope>
    <source>
        <strain evidence="6">PS312</strain>
    </source>
</reference>
<evidence type="ECO:0000256" key="4">
    <source>
        <dbReference type="ARBA" id="ARBA00022989"/>
    </source>
</evidence>
<evidence type="ECO:0000256" key="5">
    <source>
        <dbReference type="ARBA" id="ARBA00023136"/>
    </source>
</evidence>
<dbReference type="PANTHER" id="PTHR22945:SF40">
    <property type="entry name" value="SERPENTINE RECEPTOR, CLASS D (DELTA)-RELATED"/>
    <property type="match status" value="1"/>
</dbReference>
<keyword evidence="7" id="KW-1185">Reference proteome</keyword>
<proteinExistence type="inferred from homology"/>
<accession>A0A8R1Z4P4</accession>
<dbReference type="Proteomes" id="UP000005239">
    <property type="component" value="Unassembled WGS sequence"/>
</dbReference>
<keyword evidence="4" id="KW-1133">Transmembrane helix</keyword>
<dbReference type="Pfam" id="PF10317">
    <property type="entry name" value="7TM_GPCR_Srd"/>
    <property type="match status" value="1"/>
</dbReference>
<sequence length="282" mass="31840">MRTFSQLLLFSTFADLISLLSLVTTLPREIAIGHLLVVQFHGFCVAPSEILCWLSFGVLQSMYPISSALLTSSFGFRFAAIANYNIHRCAVPGIVLIVGALFLPYVWMFENIFRRGLSDDNNTNISALFHVDRTQMSIIDQNESFTKFSIQLALMTAVILFLLSLLLSSLLLRKLRTVQNNLSVHSRHAHFMLNRALNLQLPISSIYFCAALIFLMNSKGIIGGEYVEYLSVPMTNLQNLMMPIVNLWIIQPYRKCLIGVLRSGSHMIFGYRSQHSSTISHK</sequence>
<evidence type="ECO:0000256" key="3">
    <source>
        <dbReference type="ARBA" id="ARBA00022692"/>
    </source>
</evidence>
<evidence type="ECO:0000256" key="1">
    <source>
        <dbReference type="ARBA" id="ARBA00004141"/>
    </source>
</evidence>
<dbReference type="InterPro" id="IPR050920">
    <property type="entry name" value="Nematode_rcpt-like_delta"/>
</dbReference>
<accession>A0A2A6CNT8</accession>
<name>A0A2A6CNT8_PRIPA</name>
<comment type="subcellular location">
    <subcellularLocation>
        <location evidence="1">Membrane</location>
        <topology evidence="1">Multi-pass membrane protein</topology>
    </subcellularLocation>
</comment>
<keyword evidence="5" id="KW-0472">Membrane</keyword>
<dbReference type="InterPro" id="IPR019421">
    <property type="entry name" value="7TM_GPCR_serpentine_rcpt_Srd"/>
</dbReference>
<protein>
    <submittedName>
        <fullName evidence="6">G protein-coupled receptor</fullName>
    </submittedName>
</protein>
<comment type="similarity">
    <text evidence="2">Belongs to the nematode receptor-like protein srd family.</text>
</comment>